<keyword evidence="1" id="KW-0805">Transcription regulation</keyword>
<dbReference type="InterPro" id="IPR001789">
    <property type="entry name" value="Sig_transdc_resp-reg_receiver"/>
</dbReference>
<dbReference type="GO" id="GO:0006355">
    <property type="term" value="P:regulation of DNA-templated transcription"/>
    <property type="evidence" value="ECO:0007669"/>
    <property type="project" value="InterPro"/>
</dbReference>
<dbReference type="GO" id="GO:0000160">
    <property type="term" value="P:phosphorelay signal transduction system"/>
    <property type="evidence" value="ECO:0007669"/>
    <property type="project" value="InterPro"/>
</dbReference>
<dbReference type="InterPro" id="IPR036388">
    <property type="entry name" value="WH-like_DNA-bd_sf"/>
</dbReference>
<keyword evidence="5" id="KW-0175">Coiled coil</keyword>
<sequence>MDSQPCTLLVVDDDEAIVVELQEFLESCGYNCIGVTSGREAIQRFREDASIGIVLCDLHMPELDGIALVQELETISTPGHAFEAIIFTGQAEPRDVIEAMRAGVADYYQKPIDPEQVLRAVRRLEERLNQRRRDNLELAQLNNKLRTLAESIDELYHDINKRRRGPIDHTPPAMEGMEMGVQPPFDKLSPRQLEVARLVGKGMTNYQTACELGLTENTVKLYVSQILRLTHMHNRTQLALAMAPPSRRSHQVAH</sequence>
<dbReference type="EMBL" id="CP043311">
    <property type="protein sequence ID" value="QEY65118.1"/>
    <property type="molecule type" value="Genomic_DNA"/>
</dbReference>
<dbReference type="Proteomes" id="UP000327179">
    <property type="component" value="Chromosome"/>
</dbReference>
<feature type="modified residue" description="4-aspartylphosphate" evidence="4">
    <location>
        <position position="57"/>
    </location>
</feature>
<protein>
    <submittedName>
        <fullName evidence="8">Response regulator transcription factor</fullName>
    </submittedName>
</protein>
<keyword evidence="9" id="KW-1185">Reference proteome</keyword>
<dbReference type="InterPro" id="IPR039420">
    <property type="entry name" value="WalR-like"/>
</dbReference>
<evidence type="ECO:0000313" key="9">
    <source>
        <dbReference type="Proteomes" id="UP000327179"/>
    </source>
</evidence>
<dbReference type="InterPro" id="IPR011006">
    <property type="entry name" value="CheY-like_superfamily"/>
</dbReference>
<dbReference type="SUPFAM" id="SSF52172">
    <property type="entry name" value="CheY-like"/>
    <property type="match status" value="1"/>
</dbReference>
<evidence type="ECO:0000256" key="2">
    <source>
        <dbReference type="ARBA" id="ARBA00023125"/>
    </source>
</evidence>
<reference evidence="8 9" key="1">
    <citation type="submission" date="2019-08" db="EMBL/GenBank/DDBJ databases">
        <title>Whole-genome Sequencing of e-waste polymer degrading bacterium Pseudomonas sp. strain PE08.</title>
        <authorList>
            <person name="Kirdat K."/>
            <person name="Debbarma P."/>
            <person name="Narawade N."/>
            <person name="Suyal D."/>
            <person name="Thorat V."/>
            <person name="Shouche Y."/>
            <person name="Goel R."/>
            <person name="Yadav A."/>
        </authorList>
    </citation>
    <scope>NUCLEOTIDE SEQUENCE [LARGE SCALE GENOMIC DNA]</scope>
    <source>
        <strain evidence="8 9">PE08</strain>
    </source>
</reference>
<organism evidence="8 9">
    <name type="scientific">Metapseudomonas lalkuanensis</name>
    <dbReference type="NCBI Taxonomy" id="2604832"/>
    <lineage>
        <taxon>Bacteria</taxon>
        <taxon>Pseudomonadati</taxon>
        <taxon>Pseudomonadota</taxon>
        <taxon>Gammaproteobacteria</taxon>
        <taxon>Pseudomonadales</taxon>
        <taxon>Pseudomonadaceae</taxon>
        <taxon>Metapseudomonas</taxon>
    </lineage>
</organism>
<dbReference type="InterPro" id="IPR000792">
    <property type="entry name" value="Tscrpt_reg_LuxR_C"/>
</dbReference>
<evidence type="ECO:0000256" key="1">
    <source>
        <dbReference type="ARBA" id="ARBA00023015"/>
    </source>
</evidence>
<dbReference type="PRINTS" id="PR00038">
    <property type="entry name" value="HTHLUXR"/>
</dbReference>
<proteinExistence type="predicted"/>
<dbReference type="SMART" id="SM00448">
    <property type="entry name" value="REC"/>
    <property type="match status" value="1"/>
</dbReference>
<dbReference type="SMART" id="SM00421">
    <property type="entry name" value="HTH_LUXR"/>
    <property type="match status" value="1"/>
</dbReference>
<dbReference type="Pfam" id="PF00072">
    <property type="entry name" value="Response_reg"/>
    <property type="match status" value="1"/>
</dbReference>
<dbReference type="Gene3D" id="3.40.50.2300">
    <property type="match status" value="1"/>
</dbReference>
<evidence type="ECO:0000256" key="3">
    <source>
        <dbReference type="ARBA" id="ARBA00023163"/>
    </source>
</evidence>
<dbReference type="AlphaFoldDB" id="A0A5J6QQT7"/>
<dbReference type="InterPro" id="IPR016032">
    <property type="entry name" value="Sig_transdc_resp-reg_C-effctor"/>
</dbReference>
<evidence type="ECO:0000313" key="8">
    <source>
        <dbReference type="EMBL" id="QEY65118.1"/>
    </source>
</evidence>
<feature type="coiled-coil region" evidence="5">
    <location>
        <begin position="121"/>
        <end position="158"/>
    </location>
</feature>
<evidence type="ECO:0000256" key="5">
    <source>
        <dbReference type="SAM" id="Coils"/>
    </source>
</evidence>
<keyword evidence="3" id="KW-0804">Transcription</keyword>
<keyword evidence="4" id="KW-0597">Phosphoprotein</keyword>
<evidence type="ECO:0000259" key="7">
    <source>
        <dbReference type="PROSITE" id="PS50110"/>
    </source>
</evidence>
<dbReference type="SUPFAM" id="SSF46894">
    <property type="entry name" value="C-terminal effector domain of the bipartite response regulators"/>
    <property type="match status" value="1"/>
</dbReference>
<keyword evidence="2" id="KW-0238">DNA-binding</keyword>
<dbReference type="CDD" id="cd06170">
    <property type="entry name" value="LuxR_C_like"/>
    <property type="match status" value="1"/>
</dbReference>
<dbReference type="RefSeq" id="WP_151137393.1">
    <property type="nucleotide sequence ID" value="NZ_CP043311.1"/>
</dbReference>
<dbReference type="Gene3D" id="1.10.10.10">
    <property type="entry name" value="Winged helix-like DNA-binding domain superfamily/Winged helix DNA-binding domain"/>
    <property type="match status" value="1"/>
</dbReference>
<feature type="domain" description="Response regulatory" evidence="7">
    <location>
        <begin position="7"/>
        <end position="125"/>
    </location>
</feature>
<dbReference type="GO" id="GO:0003677">
    <property type="term" value="F:DNA binding"/>
    <property type="evidence" value="ECO:0007669"/>
    <property type="project" value="UniProtKB-KW"/>
</dbReference>
<gene>
    <name evidence="8" type="ORF">FXN65_24795</name>
</gene>
<evidence type="ECO:0000256" key="4">
    <source>
        <dbReference type="PROSITE-ProRule" id="PRU00169"/>
    </source>
</evidence>
<dbReference type="KEGG" id="plal:FXN65_24795"/>
<dbReference type="PROSITE" id="PS50110">
    <property type="entry name" value="RESPONSE_REGULATORY"/>
    <property type="match status" value="1"/>
</dbReference>
<evidence type="ECO:0000259" key="6">
    <source>
        <dbReference type="PROSITE" id="PS50043"/>
    </source>
</evidence>
<dbReference type="Pfam" id="PF00196">
    <property type="entry name" value="GerE"/>
    <property type="match status" value="1"/>
</dbReference>
<dbReference type="PANTHER" id="PTHR43214">
    <property type="entry name" value="TWO-COMPONENT RESPONSE REGULATOR"/>
    <property type="match status" value="1"/>
</dbReference>
<dbReference type="PANTHER" id="PTHR43214:SF41">
    <property type="entry name" value="NITRATE_NITRITE RESPONSE REGULATOR PROTEIN NARP"/>
    <property type="match status" value="1"/>
</dbReference>
<feature type="domain" description="HTH luxR-type" evidence="6">
    <location>
        <begin position="181"/>
        <end position="246"/>
    </location>
</feature>
<accession>A0A5J6QQT7</accession>
<dbReference type="PROSITE" id="PS50043">
    <property type="entry name" value="HTH_LUXR_2"/>
    <property type="match status" value="1"/>
</dbReference>
<name>A0A5J6QQT7_9GAMM</name>